<comment type="caution">
    <text evidence="4">The sequence shown here is derived from an EMBL/GenBank/DDBJ whole genome shotgun (WGS) entry which is preliminary data.</text>
</comment>
<keyword evidence="5" id="KW-1185">Reference proteome</keyword>
<evidence type="ECO:0000256" key="1">
    <source>
        <dbReference type="SAM" id="Coils"/>
    </source>
</evidence>
<feature type="transmembrane region" description="Helical" evidence="3">
    <location>
        <begin position="549"/>
        <end position="569"/>
    </location>
</feature>
<organism evidence="4 5">
    <name type="scientific">Populus tomentosa</name>
    <name type="common">Chinese white poplar</name>
    <dbReference type="NCBI Taxonomy" id="118781"/>
    <lineage>
        <taxon>Eukaryota</taxon>
        <taxon>Viridiplantae</taxon>
        <taxon>Streptophyta</taxon>
        <taxon>Embryophyta</taxon>
        <taxon>Tracheophyta</taxon>
        <taxon>Spermatophyta</taxon>
        <taxon>Magnoliopsida</taxon>
        <taxon>eudicotyledons</taxon>
        <taxon>Gunneridae</taxon>
        <taxon>Pentapetalae</taxon>
        <taxon>rosids</taxon>
        <taxon>fabids</taxon>
        <taxon>Malpighiales</taxon>
        <taxon>Salicaceae</taxon>
        <taxon>Saliceae</taxon>
        <taxon>Populus</taxon>
    </lineage>
</organism>
<accession>A0A8X8A490</accession>
<dbReference type="Proteomes" id="UP000886885">
    <property type="component" value="Chromosome 3D"/>
</dbReference>
<keyword evidence="3" id="KW-0812">Transmembrane</keyword>
<dbReference type="PANTHER" id="PTHR31170:SF25">
    <property type="entry name" value="BNAA09G04570D PROTEIN"/>
    <property type="match status" value="1"/>
</dbReference>
<feature type="region of interest" description="Disordered" evidence="2">
    <location>
        <begin position="1"/>
        <end position="28"/>
    </location>
</feature>
<gene>
    <name evidence="4" type="ORF">POTOM_013135</name>
</gene>
<evidence type="ECO:0000256" key="3">
    <source>
        <dbReference type="SAM" id="Phobius"/>
    </source>
</evidence>
<sequence>MKIRRNLHGHRDKDKISGGGAHKPYKNLGGRSLFITTSTDMSSHQPTMAPCSTRSNSDFDEYQWVINIGRALEKELEDDGDESPVCIFTVPKTLMSSDPDSYTPQQLSLGPYHYRRADLHEMERYKLSAAKKLQNQLQGHRFENLVEQLIKLEPQIRACYHKYLDFNAETLAWMMALDVSFLLEFLQIYSVRETKMLSRAPSRMSHLLDYSKRKSAHHVILRDMVMLENQVPQFILRKVLEFQYMSAELADEMLLSMVIGLAKELSPFKMIELPKTTEVLEHSHLLDFLYDIIVPKVEGPFEIVLEEVADQIESDNQQEEEERSEVDSSYVKQLLTVTWNVVSQLKITPVRLLKNISSSMTIKLKLSWTILSKLKNPDDRENEDSSTGKSKPPLVEEITIPSVTQLSKHGVSFIPTKGNISTIAFDKEKAAFHLPTISLDLNSEVMFRNLVAYEISSASGPLLFTRYIELMNGIVDTEEDARLLRESGIILNRLKSDEEVANMLNGMSNCKCIRLTKAPFLDNVIEDVNKYYDGLWMVRMKRFMKRSVFCSWQYLTMLAAILLFLLMAMEVFCSFYQCARIFHVDIFNTTSS</sequence>
<feature type="coiled-coil region" evidence="1">
    <location>
        <begin position="302"/>
        <end position="329"/>
    </location>
</feature>
<keyword evidence="3" id="KW-1133">Transmembrane helix</keyword>
<evidence type="ECO:0000313" key="5">
    <source>
        <dbReference type="Proteomes" id="UP000886885"/>
    </source>
</evidence>
<dbReference type="PANTHER" id="PTHR31170">
    <property type="entry name" value="BNAC04G53230D PROTEIN"/>
    <property type="match status" value="1"/>
</dbReference>
<dbReference type="InterPro" id="IPR004158">
    <property type="entry name" value="DUF247_pln"/>
</dbReference>
<dbReference type="AlphaFoldDB" id="A0A8X8A490"/>
<keyword evidence="3" id="KW-0472">Membrane</keyword>
<reference evidence="4" key="1">
    <citation type="journal article" date="2020" name="bioRxiv">
        <title>Hybrid origin of Populus tomentosa Carr. identified through genome sequencing and phylogenomic analysis.</title>
        <authorList>
            <person name="An X."/>
            <person name="Gao K."/>
            <person name="Chen Z."/>
            <person name="Li J."/>
            <person name="Yang X."/>
            <person name="Yang X."/>
            <person name="Zhou J."/>
            <person name="Guo T."/>
            <person name="Zhao T."/>
            <person name="Huang S."/>
            <person name="Miao D."/>
            <person name="Khan W.U."/>
            <person name="Rao P."/>
            <person name="Ye M."/>
            <person name="Lei B."/>
            <person name="Liao W."/>
            <person name="Wang J."/>
            <person name="Ji L."/>
            <person name="Li Y."/>
            <person name="Guo B."/>
            <person name="Mustafa N.S."/>
            <person name="Li S."/>
            <person name="Yun Q."/>
            <person name="Keller S.R."/>
            <person name="Mao J."/>
            <person name="Zhang R."/>
            <person name="Strauss S.H."/>
        </authorList>
    </citation>
    <scope>NUCLEOTIDE SEQUENCE</scope>
    <source>
        <strain evidence="4">GM15</strain>
        <tissue evidence="4">Leaf</tissue>
    </source>
</reference>
<dbReference type="Pfam" id="PF03140">
    <property type="entry name" value="DUF247"/>
    <property type="match status" value="1"/>
</dbReference>
<proteinExistence type="predicted"/>
<dbReference type="EMBL" id="JAAWWB010000006">
    <property type="protein sequence ID" value="KAG6780281.1"/>
    <property type="molecule type" value="Genomic_DNA"/>
</dbReference>
<name>A0A8X8A490_POPTO</name>
<keyword evidence="1" id="KW-0175">Coiled coil</keyword>
<dbReference type="OrthoDB" id="2356035at2759"/>
<evidence type="ECO:0000313" key="4">
    <source>
        <dbReference type="EMBL" id="KAG6780281.1"/>
    </source>
</evidence>
<protein>
    <submittedName>
        <fullName evidence="4">Uncharacterized protein</fullName>
    </submittedName>
</protein>
<evidence type="ECO:0000256" key="2">
    <source>
        <dbReference type="SAM" id="MobiDB-lite"/>
    </source>
</evidence>